<keyword evidence="2" id="KW-1185">Reference proteome</keyword>
<evidence type="ECO:0000313" key="1">
    <source>
        <dbReference type="EMBL" id="CAP29968.1"/>
    </source>
</evidence>
<protein>
    <submittedName>
        <fullName evidence="1">Protein CBG10588</fullName>
    </submittedName>
</protein>
<dbReference type="STRING" id="6238.A8XBF3"/>
<reference evidence="1 2" key="1">
    <citation type="journal article" date="2003" name="PLoS Biol.">
        <title>The genome sequence of Caenorhabditis briggsae: a platform for comparative genomics.</title>
        <authorList>
            <person name="Stein L.D."/>
            <person name="Bao Z."/>
            <person name="Blasiar D."/>
            <person name="Blumenthal T."/>
            <person name="Brent M.R."/>
            <person name="Chen N."/>
            <person name="Chinwalla A."/>
            <person name="Clarke L."/>
            <person name="Clee C."/>
            <person name="Coghlan A."/>
            <person name="Coulson A."/>
            <person name="D'Eustachio P."/>
            <person name="Fitch D.H."/>
            <person name="Fulton L.A."/>
            <person name="Fulton R.E."/>
            <person name="Griffiths-Jones S."/>
            <person name="Harris T.W."/>
            <person name="Hillier L.W."/>
            <person name="Kamath R."/>
            <person name="Kuwabara P.E."/>
            <person name="Mardis E.R."/>
            <person name="Marra M.A."/>
            <person name="Miner T.L."/>
            <person name="Minx P."/>
            <person name="Mullikin J.C."/>
            <person name="Plumb R.W."/>
            <person name="Rogers J."/>
            <person name="Schein J.E."/>
            <person name="Sohrmann M."/>
            <person name="Spieth J."/>
            <person name="Stajich J.E."/>
            <person name="Wei C."/>
            <person name="Willey D."/>
            <person name="Wilson R.K."/>
            <person name="Durbin R."/>
            <person name="Waterston R.H."/>
        </authorList>
    </citation>
    <scope>NUCLEOTIDE SEQUENCE [LARGE SCALE GENOMIC DNA]</scope>
    <source>
        <strain evidence="1 2">AF16</strain>
    </source>
</reference>
<name>A8XBF3_CAEBR</name>
<dbReference type="KEGG" id="cbr:CBG_10588"/>
<reference evidence="1 2" key="2">
    <citation type="journal article" date="2011" name="PLoS Genet.">
        <title>Caenorhabditis briggsae recombinant inbred line genotypes reveal inter-strain incompatibility and the evolution of recombination.</title>
        <authorList>
            <person name="Ross J.A."/>
            <person name="Koboldt D.C."/>
            <person name="Staisch J.E."/>
            <person name="Chamberlin H.M."/>
            <person name="Gupta B.P."/>
            <person name="Miller R.D."/>
            <person name="Baird S.E."/>
            <person name="Haag E.S."/>
        </authorList>
    </citation>
    <scope>NUCLEOTIDE SEQUENCE [LARGE SCALE GENOMIC DNA]</scope>
    <source>
        <strain evidence="1 2">AF16</strain>
    </source>
</reference>
<sequence>MKQLTPVTTMLPAVPRDFRVLQPRILRYDSSLRCQSEQSDRVLRSDQRSKREGLSFCSSIQYVCKPDSLNGANGKFIVHVDPIVLAPRGLIRSIYYELQYMPSEGSVVFEKQIDGRYALNKNVKLVF</sequence>
<dbReference type="WormBase" id="CBG10588">
    <property type="protein sequence ID" value="CBP08589"/>
    <property type="gene ID" value="WBGene00031936"/>
</dbReference>
<dbReference type="Proteomes" id="UP000008549">
    <property type="component" value="Unassembled WGS sequence"/>
</dbReference>
<dbReference type="AlphaFoldDB" id="A8XBF3"/>
<dbReference type="InParanoid" id="A8XBF3"/>
<evidence type="ECO:0000313" key="3">
    <source>
        <dbReference type="WormBase" id="CBG10588"/>
    </source>
</evidence>
<dbReference type="EMBL" id="HE601530">
    <property type="protein sequence ID" value="CAP29968.1"/>
    <property type="molecule type" value="Genomic_DNA"/>
</dbReference>
<dbReference type="HOGENOM" id="CLU_1972470_0_0_1"/>
<gene>
    <name evidence="1 3" type="ORF">CBG10588</name>
    <name evidence="1" type="ORF">CBG_10588</name>
</gene>
<organism evidence="1 2">
    <name type="scientific">Caenorhabditis briggsae</name>
    <dbReference type="NCBI Taxonomy" id="6238"/>
    <lineage>
        <taxon>Eukaryota</taxon>
        <taxon>Metazoa</taxon>
        <taxon>Ecdysozoa</taxon>
        <taxon>Nematoda</taxon>
        <taxon>Chromadorea</taxon>
        <taxon>Rhabditida</taxon>
        <taxon>Rhabditina</taxon>
        <taxon>Rhabditomorpha</taxon>
        <taxon>Rhabditoidea</taxon>
        <taxon>Rhabditidae</taxon>
        <taxon>Peloderinae</taxon>
        <taxon>Caenorhabditis</taxon>
    </lineage>
</organism>
<accession>A8XBF3</accession>
<dbReference type="eggNOG" id="KOG2777">
    <property type="taxonomic scope" value="Eukaryota"/>
</dbReference>
<dbReference type="GeneID" id="8588008"/>
<dbReference type="RefSeq" id="XP_002646009.1">
    <property type="nucleotide sequence ID" value="XM_002645963.1"/>
</dbReference>
<dbReference type="CTD" id="8588008"/>
<proteinExistence type="predicted"/>
<evidence type="ECO:0000313" key="2">
    <source>
        <dbReference type="Proteomes" id="UP000008549"/>
    </source>
</evidence>